<evidence type="ECO:0000313" key="1">
    <source>
        <dbReference type="EMBL" id="OGK40893.1"/>
    </source>
</evidence>
<organism evidence="1 2">
    <name type="scientific">Candidatus Roizmanbacteria bacterium RIFCSPLOWO2_01_FULL_35_13</name>
    <dbReference type="NCBI Taxonomy" id="1802055"/>
    <lineage>
        <taxon>Bacteria</taxon>
        <taxon>Candidatus Roizmaniibacteriota</taxon>
    </lineage>
</organism>
<protein>
    <submittedName>
        <fullName evidence="1">Uncharacterized protein</fullName>
    </submittedName>
</protein>
<dbReference type="AlphaFoldDB" id="A0A1F7IC05"/>
<name>A0A1F7IC05_9BACT</name>
<dbReference type="EMBL" id="MGAF01000024">
    <property type="protein sequence ID" value="OGK40893.1"/>
    <property type="molecule type" value="Genomic_DNA"/>
</dbReference>
<evidence type="ECO:0000313" key="2">
    <source>
        <dbReference type="Proteomes" id="UP000179270"/>
    </source>
</evidence>
<sequence length="89" mass="10329">MFEQTPRPEEKGFQLSVLAPGFYRIIDFLDNTFKGRKKIVGPYPNKKLATPAHDKMAARVYFPTTRVEFHFFKPEGAVRLDPSELEKIK</sequence>
<accession>A0A1F7IC05</accession>
<comment type="caution">
    <text evidence="1">The sequence shown here is derived from an EMBL/GenBank/DDBJ whole genome shotgun (WGS) entry which is preliminary data.</text>
</comment>
<proteinExistence type="predicted"/>
<reference evidence="1 2" key="1">
    <citation type="journal article" date="2016" name="Nat. Commun.">
        <title>Thousands of microbial genomes shed light on interconnected biogeochemical processes in an aquifer system.</title>
        <authorList>
            <person name="Anantharaman K."/>
            <person name="Brown C.T."/>
            <person name="Hug L.A."/>
            <person name="Sharon I."/>
            <person name="Castelle C.J."/>
            <person name="Probst A.J."/>
            <person name="Thomas B.C."/>
            <person name="Singh A."/>
            <person name="Wilkins M.J."/>
            <person name="Karaoz U."/>
            <person name="Brodie E.L."/>
            <person name="Williams K.H."/>
            <person name="Hubbard S.S."/>
            <person name="Banfield J.F."/>
        </authorList>
    </citation>
    <scope>NUCLEOTIDE SEQUENCE [LARGE SCALE GENOMIC DNA]</scope>
</reference>
<gene>
    <name evidence="1" type="ORF">A3A74_01545</name>
</gene>
<dbReference type="STRING" id="1802055.A3A74_01545"/>
<dbReference type="Proteomes" id="UP000179270">
    <property type="component" value="Unassembled WGS sequence"/>
</dbReference>